<evidence type="ECO:0000313" key="14">
    <source>
        <dbReference type="Proteomes" id="UP000034917"/>
    </source>
</evidence>
<evidence type="ECO:0000256" key="2">
    <source>
        <dbReference type="ARBA" id="ARBA00009446"/>
    </source>
</evidence>
<dbReference type="SMART" id="SM00493">
    <property type="entry name" value="TOPRIM"/>
    <property type="match status" value="1"/>
</dbReference>
<keyword evidence="3" id="KW-0479">Metal-binding</keyword>
<dbReference type="GO" id="GO:0006265">
    <property type="term" value="P:DNA topological change"/>
    <property type="evidence" value="ECO:0007669"/>
    <property type="project" value="UniProtKB-UniRule"/>
</dbReference>
<feature type="site" description="Interaction with DNA" evidence="10">
    <location>
        <position position="148"/>
    </location>
</feature>
<evidence type="ECO:0000256" key="4">
    <source>
        <dbReference type="ARBA" id="ARBA00022771"/>
    </source>
</evidence>
<evidence type="ECO:0000256" key="1">
    <source>
        <dbReference type="ARBA" id="ARBA00000213"/>
    </source>
</evidence>
<dbReference type="EMBL" id="LBSV01000012">
    <property type="protein sequence ID" value="KKQ25068.1"/>
    <property type="molecule type" value="Genomic_DNA"/>
</dbReference>
<dbReference type="InterPro" id="IPR006171">
    <property type="entry name" value="TOPRIM_dom"/>
</dbReference>
<feature type="site" description="Interaction with DNA" evidence="10">
    <location>
        <position position="152"/>
    </location>
</feature>
<feature type="site" description="Interaction with DNA" evidence="10">
    <location>
        <position position="164"/>
    </location>
</feature>
<keyword evidence="8 10" id="KW-0238">DNA-binding</keyword>
<feature type="domain" description="Toprim" evidence="11">
    <location>
        <begin position="1"/>
        <end position="122"/>
    </location>
</feature>
<dbReference type="EC" id="5.6.2.1" evidence="10"/>
<evidence type="ECO:0000313" key="13">
    <source>
        <dbReference type="EMBL" id="KKQ25068.1"/>
    </source>
</evidence>
<dbReference type="NCBIfam" id="TIGR01051">
    <property type="entry name" value="topA_bact"/>
    <property type="match status" value="1"/>
</dbReference>
<name>A0A0G0G1G5_9BACT</name>
<keyword evidence="4" id="KW-0863">Zinc-finger</keyword>
<evidence type="ECO:0000256" key="8">
    <source>
        <dbReference type="ARBA" id="ARBA00023125"/>
    </source>
</evidence>
<dbReference type="Gene3D" id="1.10.290.10">
    <property type="entry name" value="Topoisomerase I, domain 4"/>
    <property type="match status" value="1"/>
</dbReference>
<gene>
    <name evidence="10" type="primary">topA</name>
    <name evidence="13" type="ORF">US40_C0012G0003</name>
</gene>
<keyword evidence="7 10" id="KW-0799">Topoisomerase</keyword>
<dbReference type="PROSITE" id="PS00396">
    <property type="entry name" value="TOPO_IA_1"/>
    <property type="match status" value="1"/>
</dbReference>
<dbReference type="Pfam" id="PF01131">
    <property type="entry name" value="Topoisom_bac"/>
    <property type="match status" value="1"/>
</dbReference>
<dbReference type="GO" id="GO:0003677">
    <property type="term" value="F:DNA binding"/>
    <property type="evidence" value="ECO:0007669"/>
    <property type="project" value="UniProtKB-KW"/>
</dbReference>
<dbReference type="InterPro" id="IPR013826">
    <property type="entry name" value="Topo_IA_cen_sub3"/>
</dbReference>
<dbReference type="SMART" id="SM00436">
    <property type="entry name" value="TOP1Bc"/>
    <property type="match status" value="1"/>
</dbReference>
<dbReference type="SUPFAM" id="SSF56712">
    <property type="entry name" value="Prokaryotic type I DNA topoisomerase"/>
    <property type="match status" value="1"/>
</dbReference>
<dbReference type="InterPro" id="IPR013498">
    <property type="entry name" value="Topo_IA_Znf"/>
</dbReference>
<evidence type="ECO:0000256" key="6">
    <source>
        <dbReference type="ARBA" id="ARBA00022842"/>
    </source>
</evidence>
<dbReference type="SUPFAM" id="SSF57783">
    <property type="entry name" value="Zinc beta-ribbon"/>
    <property type="match status" value="1"/>
</dbReference>
<feature type="active site" description="O-(5'-phospho-DNA)-tyrosine intermediate" evidence="10">
    <location>
        <position position="320"/>
    </location>
</feature>
<evidence type="ECO:0000259" key="11">
    <source>
        <dbReference type="PROSITE" id="PS50880"/>
    </source>
</evidence>
<dbReference type="GO" id="GO:0008270">
    <property type="term" value="F:zinc ion binding"/>
    <property type="evidence" value="ECO:0007669"/>
    <property type="project" value="UniProtKB-KW"/>
</dbReference>
<reference evidence="13 14" key="1">
    <citation type="journal article" date="2015" name="Nature">
        <title>rRNA introns, odd ribosomes, and small enigmatic genomes across a large radiation of phyla.</title>
        <authorList>
            <person name="Brown C.T."/>
            <person name="Hug L.A."/>
            <person name="Thomas B.C."/>
            <person name="Sharon I."/>
            <person name="Castelle C.J."/>
            <person name="Singh A."/>
            <person name="Wilkins M.J."/>
            <person name="Williams K.H."/>
            <person name="Banfield J.F."/>
        </authorList>
    </citation>
    <scope>NUCLEOTIDE SEQUENCE [LARGE SCALE GENOMIC DNA]</scope>
</reference>
<evidence type="ECO:0000259" key="12">
    <source>
        <dbReference type="PROSITE" id="PS52039"/>
    </source>
</evidence>
<comment type="subunit">
    <text evidence="10">Monomer.</text>
</comment>
<dbReference type="InterPro" id="IPR023406">
    <property type="entry name" value="Topo_IA_AS"/>
</dbReference>
<dbReference type="InterPro" id="IPR013497">
    <property type="entry name" value="Topo_IA_cen"/>
</dbReference>
<dbReference type="Proteomes" id="UP000034917">
    <property type="component" value="Unassembled WGS sequence"/>
</dbReference>
<feature type="site" description="Interaction with DNA" evidence="10">
    <location>
        <position position="157"/>
    </location>
</feature>
<dbReference type="PANTHER" id="PTHR42785:SF1">
    <property type="entry name" value="DNA TOPOISOMERASE"/>
    <property type="match status" value="1"/>
</dbReference>
<feature type="site" description="Interaction with DNA" evidence="10">
    <location>
        <position position="149"/>
    </location>
</feature>
<proteinExistence type="inferred from homology"/>
<dbReference type="InterPro" id="IPR003602">
    <property type="entry name" value="Topo_IA_DNA-bd_dom"/>
</dbReference>
<dbReference type="PATRIC" id="fig|1618486.3.peg.847"/>
<dbReference type="Gene3D" id="2.70.20.10">
    <property type="entry name" value="Topoisomerase I, domain 3"/>
    <property type="match status" value="1"/>
</dbReference>
<dbReference type="InterPro" id="IPR003601">
    <property type="entry name" value="Topo_IA_2"/>
</dbReference>
<dbReference type="PRINTS" id="PR00417">
    <property type="entry name" value="PRTPISMRASEI"/>
</dbReference>
<dbReference type="Gene3D" id="3.40.50.140">
    <property type="match status" value="1"/>
</dbReference>
<dbReference type="Gene3D" id="3.30.65.10">
    <property type="entry name" value="Bacterial Topoisomerase I, domain 1"/>
    <property type="match status" value="2"/>
</dbReference>
<dbReference type="InterPro" id="IPR000380">
    <property type="entry name" value="Topo_IA"/>
</dbReference>
<feature type="site" description="Interaction with DNA" evidence="10">
    <location>
        <position position="32"/>
    </location>
</feature>
<comment type="function">
    <text evidence="10">Releases the supercoiling and torsional tension of DNA, which is introduced during the DNA replication and transcription, by transiently cleaving and rejoining one strand of the DNA duplex. Introduces a single-strand break via transesterification at a target site in duplex DNA. The scissile phosphodiester is attacked by the catalytic tyrosine of the enzyme, resulting in the formation of a DNA-(5'-phosphotyrosyl)-enzyme intermediate and the expulsion of a 3'-OH DNA strand. The free DNA strand then undergoes passage around the unbroken strand, thus removing DNA supercoils. Finally, in the religation step, the DNA 3'-OH attacks the covalent intermediate to expel the active-site tyrosine and restore the DNA phosphodiester backbone.</text>
</comment>
<evidence type="ECO:0000256" key="10">
    <source>
        <dbReference type="HAMAP-Rule" id="MF_00952"/>
    </source>
</evidence>
<comment type="caution">
    <text evidence="10">Lacks conserved residue(s) required for the propagation of feature annotation.</text>
</comment>
<protein>
    <recommendedName>
        <fullName evidence="10">DNA topoisomerase 1</fullName>
        <ecNumber evidence="10">5.6.2.1</ecNumber>
    </recommendedName>
    <alternativeName>
        <fullName evidence="10">DNA topoisomerase I</fullName>
    </alternativeName>
</protein>
<keyword evidence="6" id="KW-0460">Magnesium</keyword>
<dbReference type="GO" id="GO:0003917">
    <property type="term" value="F:DNA topoisomerase type I (single strand cut, ATP-independent) activity"/>
    <property type="evidence" value="ECO:0007669"/>
    <property type="project" value="UniProtKB-UniRule"/>
</dbReference>
<evidence type="ECO:0000256" key="3">
    <source>
        <dbReference type="ARBA" id="ARBA00022723"/>
    </source>
</evidence>
<dbReference type="Gene3D" id="1.10.460.10">
    <property type="entry name" value="Topoisomerase I, domain 2"/>
    <property type="match status" value="1"/>
</dbReference>
<dbReference type="CDD" id="cd00186">
    <property type="entry name" value="TOP1Ac"/>
    <property type="match status" value="1"/>
</dbReference>
<dbReference type="Pfam" id="PF01751">
    <property type="entry name" value="Toprim"/>
    <property type="match status" value="1"/>
</dbReference>
<keyword evidence="9 10" id="KW-0413">Isomerase</keyword>
<feature type="region of interest" description="Interaction with DNA" evidence="10">
    <location>
        <begin position="173"/>
        <end position="178"/>
    </location>
</feature>
<dbReference type="InterPro" id="IPR028612">
    <property type="entry name" value="Topoisom_1_IA"/>
</dbReference>
<dbReference type="InterPro" id="IPR013825">
    <property type="entry name" value="Topo_IA_cen_sub2"/>
</dbReference>
<keyword evidence="5" id="KW-0862">Zinc</keyword>
<dbReference type="AlphaFoldDB" id="A0A0G0G1G5"/>
<dbReference type="InterPro" id="IPR005733">
    <property type="entry name" value="TopoI_bac-type"/>
</dbReference>
<comment type="catalytic activity">
    <reaction evidence="1 10">
        <text>ATP-independent breakage of single-stranded DNA, followed by passage and rejoining.</text>
        <dbReference type="EC" id="5.6.2.1"/>
    </reaction>
</comment>
<dbReference type="GO" id="GO:0005694">
    <property type="term" value="C:chromosome"/>
    <property type="evidence" value="ECO:0007669"/>
    <property type="project" value="InterPro"/>
</dbReference>
<feature type="site" description="Interaction with DNA" evidence="10">
    <location>
        <position position="322"/>
    </location>
</feature>
<comment type="caution">
    <text evidence="13">The sequence shown here is derived from an EMBL/GenBank/DDBJ whole genome shotgun (WGS) entry which is preliminary data.</text>
</comment>
<organism evidence="13 14">
    <name type="scientific">Candidatus Roizmanbacteria bacterium GW2011_GWC2_37_13</name>
    <dbReference type="NCBI Taxonomy" id="1618486"/>
    <lineage>
        <taxon>Bacteria</taxon>
        <taxon>Candidatus Roizmaniibacteriota</taxon>
    </lineage>
</organism>
<dbReference type="InterPro" id="IPR013824">
    <property type="entry name" value="Topo_IA_cen_sub1"/>
</dbReference>
<dbReference type="SMART" id="SM00437">
    <property type="entry name" value="TOP1Ac"/>
    <property type="match status" value="1"/>
</dbReference>
<sequence>MALIIVESPTKARTFNRILDPKQYFVFATMGHIRDLPGNKIAINYEKQFKPDYAIIKNKAKIVEKLKKLATENNEIILATDPDREGESISYHAAYLLGKVNEAWPEIELKDKNLKRIVFHEITPGALKEALANPSTLRISLVKAQQARRILDRIVGYELSPLLWKKTGKNWLSAGRVQTVALRLIVEREKEIKNFRIEDYCQIYGVFQPRHPTGDEGLKAKLISKENILYEEKTTFKLFSGDYTYSKTSINQSNVEEIKKDLNNDDYKVTNIEENIIKKYPPPPFTTSLLQQDAFYKFGFSSKMTMNLAQGLYERGLITYHRTDSFNLSTGFVFKAKDYITATFGEKYALEKPRGFKTKSKLAQEAHEAIRPTRLNPDLKTTEKLTINHKKLYSLIFNRAVSCQMKEAEIKIIKINIEGEKKYLFESVVEQVLFDGFFRLLNPKFAESKKLKPEIGQNQQLTLREIVEESLQTKPPPRFNEASLIRILEEKGIGRPSTYAPIITLIQVKNYIEKENRYFIPTPLGTSICDYLSVSFPRLFDLDFTAGMEDDLDKIANDEKNFVSVLTDFFQPFKNTLEQRKKDVSLIKIEDKIEGICPQDGGNLITRFSRFGKFIACSNYPKCKYTKSILKTVKNKKCPKDGGDVVVRYTKTKKRFYGCSNYPKCDFSAWRFKDL</sequence>
<dbReference type="PROSITE" id="PS50880">
    <property type="entry name" value="TOPRIM"/>
    <property type="match status" value="1"/>
</dbReference>
<feature type="domain" description="Topo IA-type catalytic" evidence="12">
    <location>
        <begin position="138"/>
        <end position="577"/>
    </location>
</feature>
<accession>A0A0G0G1G5</accession>
<dbReference type="HAMAP" id="MF_00952">
    <property type="entry name" value="Topoisom_1_prok"/>
    <property type="match status" value="1"/>
</dbReference>
<evidence type="ECO:0000256" key="9">
    <source>
        <dbReference type="ARBA" id="ARBA00023235"/>
    </source>
</evidence>
<dbReference type="PANTHER" id="PTHR42785">
    <property type="entry name" value="DNA TOPOISOMERASE, TYPE IA, CORE"/>
    <property type="match status" value="1"/>
</dbReference>
<dbReference type="InterPro" id="IPR023405">
    <property type="entry name" value="Topo_IA_core_domain"/>
</dbReference>
<evidence type="ECO:0000256" key="5">
    <source>
        <dbReference type="ARBA" id="ARBA00022833"/>
    </source>
</evidence>
<evidence type="ECO:0000256" key="7">
    <source>
        <dbReference type="ARBA" id="ARBA00023029"/>
    </source>
</evidence>
<dbReference type="CDD" id="cd03363">
    <property type="entry name" value="TOPRIM_TopoIA_TopoI"/>
    <property type="match status" value="1"/>
</dbReference>
<dbReference type="InterPro" id="IPR034149">
    <property type="entry name" value="TOPRIM_TopoI"/>
</dbReference>
<dbReference type="PROSITE" id="PS52039">
    <property type="entry name" value="TOPO_IA_2"/>
    <property type="match status" value="1"/>
</dbReference>
<dbReference type="Pfam" id="PF01396">
    <property type="entry name" value="Zn_ribbon_Top1"/>
    <property type="match status" value="2"/>
</dbReference>
<comment type="similarity">
    <text evidence="2 10">Belongs to the type IA topoisomerase family.</text>
</comment>